<dbReference type="Proteomes" id="UP000604046">
    <property type="component" value="Unassembled WGS sequence"/>
</dbReference>
<keyword evidence="4" id="KW-1185">Reference proteome</keyword>
<feature type="region of interest" description="Disordered" evidence="2">
    <location>
        <begin position="1"/>
        <end position="20"/>
    </location>
</feature>
<name>A0A812KLT3_9DINO</name>
<accession>A0A812KLT3</accession>
<dbReference type="AlphaFoldDB" id="A0A812KLT3"/>
<proteinExistence type="predicted"/>
<evidence type="ECO:0008006" key="5">
    <source>
        <dbReference type="Google" id="ProtNLM"/>
    </source>
</evidence>
<evidence type="ECO:0000313" key="4">
    <source>
        <dbReference type="Proteomes" id="UP000604046"/>
    </source>
</evidence>
<reference evidence="3" key="1">
    <citation type="submission" date="2021-02" db="EMBL/GenBank/DDBJ databases">
        <authorList>
            <person name="Dougan E. K."/>
            <person name="Rhodes N."/>
            <person name="Thang M."/>
            <person name="Chan C."/>
        </authorList>
    </citation>
    <scope>NUCLEOTIDE SEQUENCE</scope>
</reference>
<feature type="compositionally biased region" description="Low complexity" evidence="2">
    <location>
        <begin position="1"/>
        <end position="19"/>
    </location>
</feature>
<gene>
    <name evidence="3" type="ORF">SNAT2548_LOCUS8811</name>
</gene>
<organism evidence="3 4">
    <name type="scientific">Symbiodinium natans</name>
    <dbReference type="NCBI Taxonomy" id="878477"/>
    <lineage>
        <taxon>Eukaryota</taxon>
        <taxon>Sar</taxon>
        <taxon>Alveolata</taxon>
        <taxon>Dinophyceae</taxon>
        <taxon>Suessiales</taxon>
        <taxon>Symbiodiniaceae</taxon>
        <taxon>Symbiodinium</taxon>
    </lineage>
</organism>
<keyword evidence="1" id="KW-0694">RNA-binding</keyword>
<evidence type="ECO:0000256" key="1">
    <source>
        <dbReference type="PROSITE-ProRule" id="PRU00117"/>
    </source>
</evidence>
<dbReference type="EMBL" id="CAJNDS010000668">
    <property type="protein sequence ID" value="CAE7226464.1"/>
    <property type="molecule type" value="Genomic_DNA"/>
</dbReference>
<evidence type="ECO:0000256" key="2">
    <source>
        <dbReference type="SAM" id="MobiDB-lite"/>
    </source>
</evidence>
<dbReference type="GO" id="GO:0003723">
    <property type="term" value="F:RNA binding"/>
    <property type="evidence" value="ECO:0007669"/>
    <property type="project" value="UniProtKB-UniRule"/>
</dbReference>
<protein>
    <recommendedName>
        <fullName evidence="5">K Homology domain-containing protein</fullName>
    </recommendedName>
</protein>
<comment type="caution">
    <text evidence="3">The sequence shown here is derived from an EMBL/GenBank/DDBJ whole genome shotgun (WGS) entry which is preliminary data.</text>
</comment>
<evidence type="ECO:0000313" key="3">
    <source>
        <dbReference type="EMBL" id="CAE7226464.1"/>
    </source>
</evidence>
<dbReference type="PROSITE" id="PS50084">
    <property type="entry name" value="KH_TYPE_1"/>
    <property type="match status" value="1"/>
</dbReference>
<sequence length="617" mass="69114">MAMTDSSVSSRTSTSAPQSYPCFNSRHSFPTAATIWFTCRSPRCLHGHPDLPERGKRLALCHQCLLGGVCPKCGEEILQNAVEVMPARLQSESGTGYPESSSGSNRFTSKTRKHWDSVGWSDWDQPRNRSWGHWNTPMWGGDGWAQADFPSEWNCYTRPYSERVSINPRSVGLVVGKRNETLRALKKRPGIEDVVVQSGGHITEIPFEGQGSSWCTVTVTGWSEQAVRDVVEEVRKYESRHKWGQMGGTGVRSLHVDIGKGGLRMQEAAVGIVAADFKAYKQERSFYTISRCDGSSSRANPGQRGKRNDSSIHVGPNLPGLPCLLHELETALSDLPTGEDARIVIRIGCLLFSGLDRAALRWSQEEFGRLHPKSDFQTQFSKFVKDSVAERIKLFWELELFSRRRGRRVPHPTCEQSSELRLELQEERKDLPKELVVVLLNPEFDLESTTRLGQGSIKQVHSRTGRRLSADFCFAEATEPELGLSLRLQVTSGQDWAHVCHLLEEAPITDGPQNTKLITLAHNGPAKYSIRALKRVHWQETYAGKGVASATFKRLTEKDDRHVFQGDIESWEVEFTSGALDVLLKTKGQEQEACLECKKLVSEVHRFMSSLVSQPPA</sequence>
<feature type="region of interest" description="Disordered" evidence="2">
    <location>
        <begin position="293"/>
        <end position="313"/>
    </location>
</feature>